<gene>
    <name evidence="1" type="ORF">Ocin01_14439</name>
</gene>
<organism evidence="1 2">
    <name type="scientific">Orchesella cincta</name>
    <name type="common">Springtail</name>
    <name type="synonym">Podura cincta</name>
    <dbReference type="NCBI Taxonomy" id="48709"/>
    <lineage>
        <taxon>Eukaryota</taxon>
        <taxon>Metazoa</taxon>
        <taxon>Ecdysozoa</taxon>
        <taxon>Arthropoda</taxon>
        <taxon>Hexapoda</taxon>
        <taxon>Collembola</taxon>
        <taxon>Entomobryomorpha</taxon>
        <taxon>Entomobryoidea</taxon>
        <taxon>Orchesellidae</taxon>
        <taxon>Orchesellinae</taxon>
        <taxon>Orchesella</taxon>
    </lineage>
</organism>
<dbReference type="EMBL" id="LJIJ01001288">
    <property type="protein sequence ID" value="ODM92243.1"/>
    <property type="molecule type" value="Genomic_DNA"/>
</dbReference>
<evidence type="ECO:0000313" key="2">
    <source>
        <dbReference type="Proteomes" id="UP000094527"/>
    </source>
</evidence>
<sequence length="95" mass="11336">MAMASNQEFFRIQDWIADWTGTSVEDCKFKWEDIRDICRGPMREVLLDFVLPRFRTDEQIKVIRSNLYLNDIARNRSEEDDRGSKTSQLDQEMTI</sequence>
<protein>
    <submittedName>
        <fullName evidence="1">Uncharacterized protein</fullName>
    </submittedName>
</protein>
<reference evidence="1 2" key="1">
    <citation type="journal article" date="2016" name="Genome Biol. Evol.">
        <title>Gene Family Evolution Reflects Adaptation to Soil Environmental Stressors in the Genome of the Collembolan Orchesella cincta.</title>
        <authorList>
            <person name="Faddeeva-Vakhrusheva A."/>
            <person name="Derks M.F."/>
            <person name="Anvar S.Y."/>
            <person name="Agamennone V."/>
            <person name="Suring W."/>
            <person name="Smit S."/>
            <person name="van Straalen N.M."/>
            <person name="Roelofs D."/>
        </authorList>
    </citation>
    <scope>NUCLEOTIDE SEQUENCE [LARGE SCALE GENOMIC DNA]</scope>
    <source>
        <tissue evidence="1">Mixed pool</tissue>
    </source>
</reference>
<dbReference type="Proteomes" id="UP000094527">
    <property type="component" value="Unassembled WGS sequence"/>
</dbReference>
<comment type="caution">
    <text evidence="1">The sequence shown here is derived from an EMBL/GenBank/DDBJ whole genome shotgun (WGS) entry which is preliminary data.</text>
</comment>
<evidence type="ECO:0000313" key="1">
    <source>
        <dbReference type="EMBL" id="ODM92243.1"/>
    </source>
</evidence>
<name>A0A1D2MH34_ORCCI</name>
<keyword evidence="2" id="KW-1185">Reference proteome</keyword>
<dbReference type="AlphaFoldDB" id="A0A1D2MH34"/>
<proteinExistence type="predicted"/>
<accession>A0A1D2MH34</accession>